<dbReference type="EMBL" id="FSQT01000001">
    <property type="protein sequence ID" value="SIM55944.1"/>
    <property type="molecule type" value="Genomic_DNA"/>
</dbReference>
<name>A0A1N5U528_9ACTN</name>
<evidence type="ECO:0000313" key="2">
    <source>
        <dbReference type="Proteomes" id="UP000185124"/>
    </source>
</evidence>
<evidence type="ECO:0000313" key="1">
    <source>
        <dbReference type="EMBL" id="SIM55944.1"/>
    </source>
</evidence>
<accession>A0A1N5U528</accession>
<organism evidence="1 2">
    <name type="scientific">Micromonospora cremea</name>
    <dbReference type="NCBI Taxonomy" id="709881"/>
    <lineage>
        <taxon>Bacteria</taxon>
        <taxon>Bacillati</taxon>
        <taxon>Actinomycetota</taxon>
        <taxon>Actinomycetes</taxon>
        <taxon>Micromonosporales</taxon>
        <taxon>Micromonosporaceae</taxon>
        <taxon>Micromonospora</taxon>
    </lineage>
</organism>
<sequence length="35" mass="3889">MSLVPVNREPVMAHRSMVTPVRAAPEKSVRVMSQP</sequence>
<dbReference type="AlphaFoldDB" id="A0A1N5U528"/>
<gene>
    <name evidence="1" type="ORF">SAMN04489832_0620</name>
</gene>
<reference evidence="2" key="1">
    <citation type="submission" date="2016-12" db="EMBL/GenBank/DDBJ databases">
        <authorList>
            <person name="Varghese N."/>
            <person name="Submissions S."/>
        </authorList>
    </citation>
    <scope>NUCLEOTIDE SEQUENCE [LARGE SCALE GENOMIC DNA]</scope>
    <source>
        <strain evidence="2">DSM 45599</strain>
    </source>
</reference>
<proteinExistence type="predicted"/>
<protein>
    <submittedName>
        <fullName evidence="1">Uncharacterized protein</fullName>
    </submittedName>
</protein>
<dbReference type="Proteomes" id="UP000185124">
    <property type="component" value="Unassembled WGS sequence"/>
</dbReference>
<keyword evidence="2" id="KW-1185">Reference proteome</keyword>